<dbReference type="CDD" id="cd00475">
    <property type="entry name" value="Cis_IPPS"/>
    <property type="match status" value="1"/>
</dbReference>
<dbReference type="EMBL" id="LBVU01000002">
    <property type="protein sequence ID" value="KKQ92554.1"/>
    <property type="molecule type" value="Genomic_DNA"/>
</dbReference>
<feature type="binding site" evidence="2">
    <location>
        <position position="207"/>
    </location>
    <ligand>
        <name>Mg(2+)</name>
        <dbReference type="ChEBI" id="CHEBI:18420"/>
    </ligand>
</feature>
<dbReference type="PANTHER" id="PTHR10291">
    <property type="entry name" value="DEHYDRODOLICHYL DIPHOSPHATE SYNTHASE FAMILY MEMBER"/>
    <property type="match status" value="1"/>
</dbReference>
<gene>
    <name evidence="3" type="ORF">UT17_C0002G0217</name>
</gene>
<feature type="binding site" evidence="2">
    <location>
        <position position="27"/>
    </location>
    <ligand>
        <name>substrate</name>
    </ligand>
</feature>
<dbReference type="STRING" id="1618572.UT17_C0002G0217"/>
<comment type="caution">
    <text evidence="2">Lacks conserved residue(s) required for the propagation of feature annotation.</text>
</comment>
<feature type="binding site" evidence="2">
    <location>
        <position position="39"/>
    </location>
    <ligand>
        <name>substrate</name>
    </ligand>
</feature>
<evidence type="ECO:0000313" key="3">
    <source>
        <dbReference type="EMBL" id="KKQ92554.1"/>
    </source>
</evidence>
<keyword evidence="2" id="KW-0479">Metal-binding</keyword>
<feature type="binding site" evidence="2">
    <location>
        <position position="71"/>
    </location>
    <ligand>
        <name>substrate</name>
    </ligand>
</feature>
<dbReference type="Pfam" id="PF01255">
    <property type="entry name" value="Prenyltransf"/>
    <property type="match status" value="1"/>
</dbReference>
<reference evidence="3 4" key="1">
    <citation type="journal article" date="2015" name="Nature">
        <title>rRNA introns, odd ribosomes, and small enigmatic genomes across a large radiation of phyla.</title>
        <authorList>
            <person name="Brown C.T."/>
            <person name="Hug L.A."/>
            <person name="Thomas B.C."/>
            <person name="Sharon I."/>
            <person name="Castelle C.J."/>
            <person name="Singh A."/>
            <person name="Wilkins M.J."/>
            <person name="Williams K.H."/>
            <person name="Banfield J.F."/>
        </authorList>
    </citation>
    <scope>NUCLEOTIDE SEQUENCE [LARGE SCALE GENOMIC DNA]</scope>
</reference>
<comment type="similarity">
    <text evidence="2">Belongs to the UPP synthase family.</text>
</comment>
<dbReference type="SUPFAM" id="SSF64005">
    <property type="entry name" value="Undecaprenyl diphosphate synthase"/>
    <property type="match status" value="1"/>
</dbReference>
<dbReference type="InterPro" id="IPR036424">
    <property type="entry name" value="UPP_synth-like_sf"/>
</dbReference>
<comment type="cofactor">
    <cofactor evidence="2">
        <name>Mg(2+)</name>
        <dbReference type="ChEBI" id="CHEBI:18420"/>
    </cofactor>
    <text evidence="2">Binds 2 magnesium ions per subunit.</text>
</comment>
<organism evidence="3 4">
    <name type="scientific">Candidatus Woesebacteria bacterium GW2011_GWB1_39_10</name>
    <dbReference type="NCBI Taxonomy" id="1618572"/>
    <lineage>
        <taxon>Bacteria</taxon>
        <taxon>Candidatus Woeseibacteriota</taxon>
    </lineage>
</organism>
<feature type="binding site" evidence="2">
    <location>
        <begin position="194"/>
        <end position="196"/>
    </location>
    <ligand>
        <name>substrate</name>
    </ligand>
</feature>
<dbReference type="GO" id="GO:0045547">
    <property type="term" value="F:ditrans,polycis-polyprenyl diphosphate synthase [(2E,6E)-farnesyl diphosphate specific] activity"/>
    <property type="evidence" value="ECO:0007669"/>
    <property type="project" value="TreeGrafter"/>
</dbReference>
<dbReference type="AlphaFoldDB" id="A0A0G0P339"/>
<feature type="binding site" evidence="2">
    <location>
        <begin position="23"/>
        <end position="26"/>
    </location>
    <ligand>
        <name>substrate</name>
    </ligand>
</feature>
<dbReference type="GO" id="GO:0000287">
    <property type="term" value="F:magnesium ion binding"/>
    <property type="evidence" value="ECO:0007669"/>
    <property type="project" value="UniProtKB-UniRule"/>
</dbReference>
<keyword evidence="1 2" id="KW-0808">Transferase</keyword>
<dbReference type="HAMAP" id="MF_01139">
    <property type="entry name" value="ISPT"/>
    <property type="match status" value="1"/>
</dbReference>
<feature type="binding site" evidence="2">
    <location>
        <position position="188"/>
    </location>
    <ligand>
        <name>substrate</name>
    </ligand>
</feature>
<keyword evidence="2" id="KW-0460">Magnesium</keyword>
<dbReference type="Proteomes" id="UP000034774">
    <property type="component" value="Unassembled WGS sequence"/>
</dbReference>
<dbReference type="Gene3D" id="3.40.1180.10">
    <property type="entry name" value="Decaprenyl diphosphate synthase-like"/>
    <property type="match status" value="1"/>
</dbReference>
<dbReference type="PATRIC" id="fig|1618572.3.peg.385"/>
<evidence type="ECO:0000313" key="4">
    <source>
        <dbReference type="Proteomes" id="UP000034774"/>
    </source>
</evidence>
<comment type="function">
    <text evidence="2">Catalyzes the condensation of isopentenyl diphosphate (IPP) with allylic pyrophosphates generating different type of terpenoids.</text>
</comment>
<evidence type="ECO:0000256" key="1">
    <source>
        <dbReference type="ARBA" id="ARBA00022679"/>
    </source>
</evidence>
<accession>A0A0G0P339</accession>
<protein>
    <recommendedName>
        <fullName evidence="2">Isoprenyl transferase</fullName>
        <ecNumber evidence="2">2.5.1.-</ecNumber>
    </recommendedName>
</protein>
<comment type="caution">
    <text evidence="3">The sequence shown here is derived from an EMBL/GenBank/DDBJ whole genome shotgun (WGS) entry which is preliminary data.</text>
</comment>
<name>A0A0G0P339_9BACT</name>
<dbReference type="NCBIfam" id="TIGR00055">
    <property type="entry name" value="uppS"/>
    <property type="match status" value="1"/>
</dbReference>
<dbReference type="InterPro" id="IPR001441">
    <property type="entry name" value="UPP_synth-like"/>
</dbReference>
<dbReference type="GO" id="GO:0016094">
    <property type="term" value="P:polyprenol biosynthetic process"/>
    <property type="evidence" value="ECO:0007669"/>
    <property type="project" value="TreeGrafter"/>
</dbReference>
<feature type="binding site" evidence="2">
    <location>
        <begin position="67"/>
        <end position="69"/>
    </location>
    <ligand>
        <name>substrate</name>
    </ligand>
</feature>
<evidence type="ECO:0000256" key="2">
    <source>
        <dbReference type="HAMAP-Rule" id="MF_01139"/>
    </source>
</evidence>
<feature type="active site" evidence="2">
    <location>
        <position position="22"/>
    </location>
</feature>
<dbReference type="PANTHER" id="PTHR10291:SF0">
    <property type="entry name" value="DEHYDRODOLICHYL DIPHOSPHATE SYNTHASE 2"/>
    <property type="match status" value="1"/>
</dbReference>
<feature type="binding site" evidence="2">
    <location>
        <position position="73"/>
    </location>
    <ligand>
        <name>substrate</name>
    </ligand>
</feature>
<feature type="binding site" evidence="2">
    <location>
        <position position="22"/>
    </location>
    <ligand>
        <name>Mg(2+)</name>
        <dbReference type="ChEBI" id="CHEBI:18420"/>
    </ligand>
</feature>
<feature type="active site" description="Proton acceptor" evidence="2">
    <location>
        <position position="70"/>
    </location>
</feature>
<proteinExistence type="inferred from homology"/>
<dbReference type="EC" id="2.5.1.-" evidence="2"/>
<sequence length="424" mass="48947">MIEKTTLPKDTVVPNHIAIIPDGNRRWARARGLNTLQGHKKGFDTAVEVCRSARSWGIHTVTLWGFSTENWDRTAEEIGYLMKLYSRMIDQYLADAKKDYVKIVHLGRKDRLPEFLLSKIAKAEKETKDNKKYIMNIAIDYGGHDEIVRAVQKMVVDKVPAGGIDKKLFETYLDTKGQPYPYVDLMIRTSGEQRTSGMLLWQSPYTEYYFENDHFPDFSPEKLKEAVLDFSRRRRRFGGNDAEEHLKFNPEIAARLELSWWRLKNIPEGVRIRDYAMKHIKEQYGLSKTLALQAAKLLIEAFVYEKASKFIEAKGKMKKFYKLVKDELKLAFEPEIVASLEVKMNRELAGKDSVESSFEAEQTAKELYAEVYRISLFQAAKAAHLRILAAVERNLAIAGAGESHWAKAEDYLQKYYRALKERVA</sequence>
<comment type="subunit">
    <text evidence="2">Homodimer.</text>
</comment>